<proteinExistence type="predicted"/>
<accession>A0A3B0USH5</accession>
<evidence type="ECO:0000313" key="1">
    <source>
        <dbReference type="EMBL" id="VAW33858.1"/>
    </source>
</evidence>
<name>A0A3B0USH5_9ZZZZ</name>
<reference evidence="1" key="1">
    <citation type="submission" date="2018-06" db="EMBL/GenBank/DDBJ databases">
        <authorList>
            <person name="Zhirakovskaya E."/>
        </authorList>
    </citation>
    <scope>NUCLEOTIDE SEQUENCE</scope>
</reference>
<organism evidence="1">
    <name type="scientific">hydrothermal vent metagenome</name>
    <dbReference type="NCBI Taxonomy" id="652676"/>
    <lineage>
        <taxon>unclassified sequences</taxon>
        <taxon>metagenomes</taxon>
        <taxon>ecological metagenomes</taxon>
    </lineage>
</organism>
<dbReference type="EMBL" id="UOEU01000487">
    <property type="protein sequence ID" value="VAW33858.1"/>
    <property type="molecule type" value="Genomic_DNA"/>
</dbReference>
<gene>
    <name evidence="1" type="ORF">MNBD_CHLOROFLEXI01-3523</name>
</gene>
<dbReference type="AlphaFoldDB" id="A0A3B0USH5"/>
<protein>
    <submittedName>
        <fullName evidence="1">Uncharacterized protein</fullName>
    </submittedName>
</protein>
<sequence length="54" mass="6179">MPDQNHIYVNDRLFLGRVEEQKQFRAALRDTLPPRLGRNFPTSFCFTAAAALAN</sequence>